<keyword evidence="3" id="KW-1185">Reference proteome</keyword>
<proteinExistence type="predicted"/>
<evidence type="ECO:0000313" key="3">
    <source>
        <dbReference type="Proteomes" id="UP000623461"/>
    </source>
</evidence>
<evidence type="ECO:0000256" key="1">
    <source>
        <dbReference type="SAM" id="MobiDB-lite"/>
    </source>
</evidence>
<organism evidence="2 3">
    <name type="scientific">Terrabacter tumescens</name>
    <dbReference type="NCBI Taxonomy" id="60443"/>
    <lineage>
        <taxon>Bacteria</taxon>
        <taxon>Bacillati</taxon>
        <taxon>Actinomycetota</taxon>
        <taxon>Actinomycetes</taxon>
        <taxon>Micrococcales</taxon>
        <taxon>Intrasporangiaceae</taxon>
        <taxon>Terrabacter</taxon>
    </lineage>
</organism>
<reference evidence="3" key="1">
    <citation type="journal article" date="2019" name="Int. J. Syst. Evol. Microbiol.">
        <title>The Global Catalogue of Microorganisms (GCM) 10K type strain sequencing project: providing services to taxonomists for standard genome sequencing and annotation.</title>
        <authorList>
            <consortium name="The Broad Institute Genomics Platform"/>
            <consortium name="The Broad Institute Genome Sequencing Center for Infectious Disease"/>
            <person name="Wu L."/>
            <person name="Ma J."/>
        </authorList>
    </citation>
    <scope>NUCLEOTIDE SEQUENCE [LARGE SCALE GENOMIC DNA]</scope>
    <source>
        <strain evidence="3">JCM 1365</strain>
    </source>
</reference>
<dbReference type="Pfam" id="PF17914">
    <property type="entry name" value="HopA1"/>
    <property type="match status" value="1"/>
</dbReference>
<evidence type="ECO:0000313" key="2">
    <source>
        <dbReference type="EMBL" id="GGM95705.1"/>
    </source>
</evidence>
<gene>
    <name evidence="2" type="ORF">GCM10009721_22690</name>
</gene>
<feature type="region of interest" description="Disordered" evidence="1">
    <location>
        <begin position="1"/>
        <end position="21"/>
    </location>
</feature>
<protein>
    <submittedName>
        <fullName evidence="2">Uncharacterized protein</fullName>
    </submittedName>
</protein>
<dbReference type="EMBL" id="BMNZ01000004">
    <property type="protein sequence ID" value="GGM95705.1"/>
    <property type="molecule type" value="Genomic_DNA"/>
</dbReference>
<accession>A0ABQ2I1A2</accession>
<name>A0ABQ2I1A2_9MICO</name>
<dbReference type="InterPro" id="IPR040871">
    <property type="entry name" value="HopA1"/>
</dbReference>
<sequence>MPALTRTRPPVTPAPAAADDPTTRSLAALGHAVRLVGSDPWAAAQAAASSGDVRIDHPVAEWLYPRWWCGSDEVSVSLGSDPLIGALLEASRRSVAPVETAHLVLASDAAHVVAACTQGPSRGSVVRRAADAVVGSSRPGMPARPGDLVDVLAGVGEVDPEGAWWWAHTGEQPISSVELDRWYVNVDAGAAPRVVAATVRLAVSTRVPLSLKCPARAGGFARRDALVVYVPRPDSARLAAALPGWIEEISGALTADEPPLTRRLHPGVGLAQDPGGGISYGQLRCAQVASAVARVLGEARGDVTEAERLAAGDGVAVLAGVGIHAHRPEEVAA</sequence>
<dbReference type="RefSeq" id="WP_156035180.1">
    <property type="nucleotide sequence ID" value="NZ_BMNZ01000004.1"/>
</dbReference>
<dbReference type="Proteomes" id="UP000623461">
    <property type="component" value="Unassembled WGS sequence"/>
</dbReference>
<comment type="caution">
    <text evidence="2">The sequence shown here is derived from an EMBL/GenBank/DDBJ whole genome shotgun (WGS) entry which is preliminary data.</text>
</comment>